<dbReference type="PROSITE" id="PS00107">
    <property type="entry name" value="PROTEIN_KINASE_ATP"/>
    <property type="match status" value="1"/>
</dbReference>
<keyword evidence="1" id="KW-0808">Transferase</keyword>
<evidence type="ECO:0000313" key="9">
    <source>
        <dbReference type="EMBL" id="GIJ01384.1"/>
    </source>
</evidence>
<protein>
    <recommendedName>
        <fullName evidence="8">Protein kinase domain-containing protein</fullName>
    </recommendedName>
</protein>
<evidence type="ECO:0000313" key="10">
    <source>
        <dbReference type="Proteomes" id="UP000652013"/>
    </source>
</evidence>
<dbReference type="EMBL" id="BOOY01000004">
    <property type="protein sequence ID" value="GIJ01384.1"/>
    <property type="molecule type" value="Genomic_DNA"/>
</dbReference>
<dbReference type="Gene3D" id="3.30.200.20">
    <property type="entry name" value="Phosphorylase Kinase, domain 1"/>
    <property type="match status" value="1"/>
</dbReference>
<comment type="caution">
    <text evidence="9">The sequence shown here is derived from an EMBL/GenBank/DDBJ whole genome shotgun (WGS) entry which is preliminary data.</text>
</comment>
<dbReference type="InterPro" id="IPR017441">
    <property type="entry name" value="Protein_kinase_ATP_BS"/>
</dbReference>
<accession>A0A8J3Y4K7</accession>
<feature type="compositionally biased region" description="Pro residues" evidence="6">
    <location>
        <begin position="324"/>
        <end position="340"/>
    </location>
</feature>
<keyword evidence="10" id="KW-1185">Reference proteome</keyword>
<feature type="binding site" evidence="5">
    <location>
        <position position="44"/>
    </location>
    <ligand>
        <name>ATP</name>
        <dbReference type="ChEBI" id="CHEBI:30616"/>
    </ligand>
</feature>
<evidence type="ECO:0000256" key="4">
    <source>
        <dbReference type="ARBA" id="ARBA00022840"/>
    </source>
</evidence>
<feature type="compositionally biased region" description="Low complexity" evidence="6">
    <location>
        <begin position="284"/>
        <end position="293"/>
    </location>
</feature>
<dbReference type="AlphaFoldDB" id="A0A8J3Y4K7"/>
<sequence>MPENLLPRDPRRIGPYELTARLGAGGMGTVYLGRSPGGQDVAVKVVRSEFAVEDEFRARFRSEVERARQVPPFCTAEVLDADPEADPPYLVVEYVDGPSLAEVVERRGPLSAGTLHGVAIGVATALTAIHGAGVIHRDLKPRNVLLPPGNPKVIDFGIARAFEPTSQHTRTGQMLGTVAYMAPERFDDTASGRAVTPAADVFAWGAVVTYAGTGRTPFQADSAPATAMRIVSQPPVLDGLPPHLRDLVALTLAKNPADRPHARELLDLLLAGGQADLARRPALRRAATSAARHAAPDTGDRPWPGAAPTGTPTGGAATVVASRPPSPPGRPPGPPFPPPRPPRRSMSGWQIAGICLTGIVVAVGALWFLASGLLTLTIGALIAAGEEPTEPVVSSSPVASEPLRTAGAWKESISRDGGAICAFDEGLVISRKTAGEHRCDGPAIAVAGSHDVTVDVALLSPGTCGVLWFDARDGSGYRADVCATGVTVRSAQDRSPLGALEVKFPQEIEPGGSARMRFYLAPGGGNVSISRDGVVLADSPMDALHPATGTLRLGLTAPRGYDETAQVRFTDLDVRALS</sequence>
<keyword evidence="2 5" id="KW-0547">Nucleotide-binding</keyword>
<dbReference type="Gene3D" id="1.10.510.10">
    <property type="entry name" value="Transferase(Phosphotransferase) domain 1"/>
    <property type="match status" value="1"/>
</dbReference>
<organism evidence="9 10">
    <name type="scientific">Spirilliplanes yamanashiensis</name>
    <dbReference type="NCBI Taxonomy" id="42233"/>
    <lineage>
        <taxon>Bacteria</taxon>
        <taxon>Bacillati</taxon>
        <taxon>Actinomycetota</taxon>
        <taxon>Actinomycetes</taxon>
        <taxon>Micromonosporales</taxon>
        <taxon>Micromonosporaceae</taxon>
        <taxon>Spirilliplanes</taxon>
    </lineage>
</organism>
<dbReference type="Proteomes" id="UP000652013">
    <property type="component" value="Unassembled WGS sequence"/>
</dbReference>
<dbReference type="Pfam" id="PF00069">
    <property type="entry name" value="Pkinase"/>
    <property type="match status" value="1"/>
</dbReference>
<dbReference type="SUPFAM" id="SSF56112">
    <property type="entry name" value="Protein kinase-like (PK-like)"/>
    <property type="match status" value="1"/>
</dbReference>
<evidence type="ECO:0000259" key="8">
    <source>
        <dbReference type="PROSITE" id="PS50011"/>
    </source>
</evidence>
<evidence type="ECO:0000256" key="6">
    <source>
        <dbReference type="SAM" id="MobiDB-lite"/>
    </source>
</evidence>
<name>A0A8J3Y4K7_9ACTN</name>
<keyword evidence="4 5" id="KW-0067">ATP-binding</keyword>
<evidence type="ECO:0000256" key="5">
    <source>
        <dbReference type="PROSITE-ProRule" id="PRU10141"/>
    </source>
</evidence>
<keyword evidence="7" id="KW-1133">Transmembrane helix</keyword>
<dbReference type="PROSITE" id="PS50011">
    <property type="entry name" value="PROTEIN_KINASE_DOM"/>
    <property type="match status" value="1"/>
</dbReference>
<dbReference type="GO" id="GO:0005524">
    <property type="term" value="F:ATP binding"/>
    <property type="evidence" value="ECO:0007669"/>
    <property type="project" value="UniProtKB-UniRule"/>
</dbReference>
<evidence type="ECO:0000256" key="1">
    <source>
        <dbReference type="ARBA" id="ARBA00022679"/>
    </source>
</evidence>
<evidence type="ECO:0000256" key="2">
    <source>
        <dbReference type="ARBA" id="ARBA00022741"/>
    </source>
</evidence>
<feature type="transmembrane region" description="Helical" evidence="7">
    <location>
        <begin position="349"/>
        <end position="370"/>
    </location>
</feature>
<dbReference type="PANTHER" id="PTHR43289:SF34">
    <property type="entry name" value="SERINE_THREONINE-PROTEIN KINASE YBDM-RELATED"/>
    <property type="match status" value="1"/>
</dbReference>
<dbReference type="PROSITE" id="PS00108">
    <property type="entry name" value="PROTEIN_KINASE_ST"/>
    <property type="match status" value="1"/>
</dbReference>
<reference evidence="9" key="1">
    <citation type="submission" date="2021-01" db="EMBL/GenBank/DDBJ databases">
        <title>Whole genome shotgun sequence of Spirilliplanes yamanashiensis NBRC 15828.</title>
        <authorList>
            <person name="Komaki H."/>
            <person name="Tamura T."/>
        </authorList>
    </citation>
    <scope>NUCLEOTIDE SEQUENCE</scope>
    <source>
        <strain evidence="9">NBRC 15828</strain>
    </source>
</reference>
<feature type="region of interest" description="Disordered" evidence="6">
    <location>
        <begin position="283"/>
        <end position="344"/>
    </location>
</feature>
<dbReference type="InterPro" id="IPR000719">
    <property type="entry name" value="Prot_kinase_dom"/>
</dbReference>
<keyword evidence="7" id="KW-0472">Membrane</keyword>
<dbReference type="PANTHER" id="PTHR43289">
    <property type="entry name" value="MITOGEN-ACTIVATED PROTEIN KINASE KINASE KINASE 20-RELATED"/>
    <property type="match status" value="1"/>
</dbReference>
<evidence type="ECO:0000256" key="7">
    <source>
        <dbReference type="SAM" id="Phobius"/>
    </source>
</evidence>
<dbReference type="InterPro" id="IPR008271">
    <property type="entry name" value="Ser/Thr_kinase_AS"/>
</dbReference>
<dbReference type="GO" id="GO:0004674">
    <property type="term" value="F:protein serine/threonine kinase activity"/>
    <property type="evidence" value="ECO:0007669"/>
    <property type="project" value="TreeGrafter"/>
</dbReference>
<dbReference type="CDD" id="cd14014">
    <property type="entry name" value="STKc_PknB_like"/>
    <property type="match status" value="1"/>
</dbReference>
<dbReference type="RefSeq" id="WP_203936716.1">
    <property type="nucleotide sequence ID" value="NZ_BAAAGJ010000005.1"/>
</dbReference>
<feature type="compositionally biased region" description="Low complexity" evidence="6">
    <location>
        <begin position="301"/>
        <end position="318"/>
    </location>
</feature>
<dbReference type="SMART" id="SM00220">
    <property type="entry name" value="S_TKc"/>
    <property type="match status" value="1"/>
</dbReference>
<gene>
    <name evidence="9" type="ORF">Sya03_07360</name>
</gene>
<dbReference type="InterPro" id="IPR011009">
    <property type="entry name" value="Kinase-like_dom_sf"/>
</dbReference>
<feature type="domain" description="Protein kinase" evidence="8">
    <location>
        <begin position="16"/>
        <end position="283"/>
    </location>
</feature>
<proteinExistence type="predicted"/>
<evidence type="ECO:0000256" key="3">
    <source>
        <dbReference type="ARBA" id="ARBA00022777"/>
    </source>
</evidence>
<keyword evidence="3" id="KW-0418">Kinase</keyword>
<keyword evidence="7" id="KW-0812">Transmembrane</keyword>